<reference evidence="1 2" key="1">
    <citation type="submission" date="2015-04" db="EMBL/GenBank/DDBJ databases">
        <title>Lasius niger genome sequencing.</title>
        <authorList>
            <person name="Konorov E.A."/>
            <person name="Nikitin M.A."/>
            <person name="Kirill M.V."/>
            <person name="Chang P."/>
        </authorList>
    </citation>
    <scope>NUCLEOTIDE SEQUENCE [LARGE SCALE GENOMIC DNA]</scope>
    <source>
        <tissue evidence="1">Whole</tissue>
    </source>
</reference>
<dbReference type="AlphaFoldDB" id="A0A0J7N4U0"/>
<proteinExistence type="predicted"/>
<evidence type="ECO:0000313" key="1">
    <source>
        <dbReference type="EMBL" id="KMQ87695.1"/>
    </source>
</evidence>
<keyword evidence="2" id="KW-1185">Reference proteome</keyword>
<sequence>MEEELKRAKIRRGAIKRSLTRAAAFIESDDINTANLTQIRQRKEKIDATWKEFDDVQTTIDLISEEDEADNERRTFENKYFDIISRFEEIITTRAFGENNIPRDRERADNNQLREVSNTNSYLRLPKIELPTFSGGYEEWYPFYDTFVSLIHNQAYIPNIQKFHYLRSALRGEAAEVTQSLEISSDNYEEAWQLLRQRYDNKRLIIQKHIKAFFELPVVIKENYISLRSLLDGVSKHKRALKALGRSTDEWDDLLMHLITRLNGFHRAQMSHLGDHSKKISTINNCIQHE</sequence>
<organism evidence="1 2">
    <name type="scientific">Lasius niger</name>
    <name type="common">Black garden ant</name>
    <dbReference type="NCBI Taxonomy" id="67767"/>
    <lineage>
        <taxon>Eukaryota</taxon>
        <taxon>Metazoa</taxon>
        <taxon>Ecdysozoa</taxon>
        <taxon>Arthropoda</taxon>
        <taxon>Hexapoda</taxon>
        <taxon>Insecta</taxon>
        <taxon>Pterygota</taxon>
        <taxon>Neoptera</taxon>
        <taxon>Endopterygota</taxon>
        <taxon>Hymenoptera</taxon>
        <taxon>Apocrita</taxon>
        <taxon>Aculeata</taxon>
        <taxon>Formicoidea</taxon>
        <taxon>Formicidae</taxon>
        <taxon>Formicinae</taxon>
        <taxon>Lasius</taxon>
        <taxon>Lasius</taxon>
    </lineage>
</organism>
<dbReference type="Pfam" id="PF03564">
    <property type="entry name" value="DUF1759"/>
    <property type="match status" value="1"/>
</dbReference>
<name>A0A0J7N4U0_LASNI</name>
<protein>
    <submittedName>
        <fullName evidence="1">Uncharacterized protein</fullName>
    </submittedName>
</protein>
<dbReference type="OrthoDB" id="7700483at2759"/>
<dbReference type="STRING" id="67767.A0A0J7N4U0"/>
<dbReference type="InterPro" id="IPR005312">
    <property type="entry name" value="DUF1759"/>
</dbReference>
<dbReference type="PANTHER" id="PTHR22954:SF3">
    <property type="entry name" value="PROTEIN CBG08539"/>
    <property type="match status" value="1"/>
</dbReference>
<gene>
    <name evidence="1" type="ORF">RF55_12945</name>
</gene>
<comment type="caution">
    <text evidence="1">The sequence shown here is derived from an EMBL/GenBank/DDBJ whole genome shotgun (WGS) entry which is preliminary data.</text>
</comment>
<dbReference type="Proteomes" id="UP000036403">
    <property type="component" value="Unassembled WGS sequence"/>
</dbReference>
<dbReference type="PANTHER" id="PTHR22954">
    <property type="entry name" value="RETROVIRAL PROTEASE-RELATED"/>
    <property type="match status" value="1"/>
</dbReference>
<evidence type="ECO:0000313" key="2">
    <source>
        <dbReference type="Proteomes" id="UP000036403"/>
    </source>
</evidence>
<dbReference type="EMBL" id="LBMM01010061">
    <property type="protein sequence ID" value="KMQ87695.1"/>
    <property type="molecule type" value="Genomic_DNA"/>
</dbReference>
<accession>A0A0J7N4U0</accession>
<dbReference type="PaxDb" id="67767-A0A0J7N4U0"/>